<dbReference type="Proteomes" id="UP000799779">
    <property type="component" value="Unassembled WGS sequence"/>
</dbReference>
<dbReference type="SUPFAM" id="SSF56112">
    <property type="entry name" value="Protein kinase-like (PK-like)"/>
    <property type="match status" value="1"/>
</dbReference>
<dbReference type="InterPro" id="IPR011009">
    <property type="entry name" value="Kinase-like_dom_sf"/>
</dbReference>
<reference evidence="1" key="1">
    <citation type="journal article" date="2020" name="Stud. Mycol.">
        <title>101 Dothideomycetes genomes: a test case for predicting lifestyles and emergence of pathogens.</title>
        <authorList>
            <person name="Haridas S."/>
            <person name="Albert R."/>
            <person name="Binder M."/>
            <person name="Bloem J."/>
            <person name="Labutti K."/>
            <person name="Salamov A."/>
            <person name="Andreopoulos B."/>
            <person name="Baker S."/>
            <person name="Barry K."/>
            <person name="Bills G."/>
            <person name="Bluhm B."/>
            <person name="Cannon C."/>
            <person name="Castanera R."/>
            <person name="Culley D."/>
            <person name="Daum C."/>
            <person name="Ezra D."/>
            <person name="Gonzalez J."/>
            <person name="Henrissat B."/>
            <person name="Kuo A."/>
            <person name="Liang C."/>
            <person name="Lipzen A."/>
            <person name="Lutzoni F."/>
            <person name="Magnuson J."/>
            <person name="Mondo S."/>
            <person name="Nolan M."/>
            <person name="Ohm R."/>
            <person name="Pangilinan J."/>
            <person name="Park H.-J."/>
            <person name="Ramirez L."/>
            <person name="Alfaro M."/>
            <person name="Sun H."/>
            <person name="Tritt A."/>
            <person name="Yoshinaga Y."/>
            <person name="Zwiers L.-H."/>
            <person name="Turgeon B."/>
            <person name="Goodwin S."/>
            <person name="Spatafora J."/>
            <person name="Crous P."/>
            <person name="Grigoriev I."/>
        </authorList>
    </citation>
    <scope>NUCLEOTIDE SEQUENCE</scope>
    <source>
        <strain evidence="1">CBS 123094</strain>
    </source>
</reference>
<evidence type="ECO:0000313" key="1">
    <source>
        <dbReference type="EMBL" id="KAF1992771.1"/>
    </source>
</evidence>
<dbReference type="PANTHER" id="PTHR21310:SF39">
    <property type="entry name" value="AMINOGLYCOSIDE PHOSPHOTRANSFERASE DOMAIN-CONTAINING PROTEIN"/>
    <property type="match status" value="1"/>
</dbReference>
<dbReference type="EMBL" id="ML977801">
    <property type="protein sequence ID" value="KAF1992771.1"/>
    <property type="molecule type" value="Genomic_DNA"/>
</dbReference>
<dbReference type="InterPro" id="IPR051678">
    <property type="entry name" value="AGP_Transferase"/>
</dbReference>
<dbReference type="PANTHER" id="PTHR21310">
    <property type="entry name" value="AMINOGLYCOSIDE PHOSPHOTRANSFERASE-RELATED-RELATED"/>
    <property type="match status" value="1"/>
</dbReference>
<organism evidence="1 2">
    <name type="scientific">Amniculicola lignicola CBS 123094</name>
    <dbReference type="NCBI Taxonomy" id="1392246"/>
    <lineage>
        <taxon>Eukaryota</taxon>
        <taxon>Fungi</taxon>
        <taxon>Dikarya</taxon>
        <taxon>Ascomycota</taxon>
        <taxon>Pezizomycotina</taxon>
        <taxon>Dothideomycetes</taxon>
        <taxon>Pleosporomycetidae</taxon>
        <taxon>Pleosporales</taxon>
        <taxon>Amniculicolaceae</taxon>
        <taxon>Amniculicola</taxon>
    </lineage>
</organism>
<protein>
    <submittedName>
        <fullName evidence="1">Uncharacterized protein</fullName>
    </submittedName>
</protein>
<sequence>MHTDTGTHIPEPSDTVLIHMCQRAPLIAGSSFGNRIVRLSDVLIAKYGLGVWSEEAKNQQYAYAHVDHSVLYVPKVVRYFEDSSQGSRVGYLIMEYICGTPLDSVDISPLVMTAVAKAIAHLSTIPAPKHQGPGPVGQGVSRGYLWPEEGAYFNSVEEMQVWMNRRLAAVSEKRLNLTSHRLAMRHMDLVRRNIILRADSSICFVDWAYAGFYPELFEIQYFRDLCPVDPVYFGFLLEHMHQPTLDEEQALALLAIPAAVNLRYFFEDASRFSSCERKDRD</sequence>
<feature type="non-terminal residue" evidence="1">
    <location>
        <position position="1"/>
    </location>
</feature>
<name>A0A6A5VY21_9PLEO</name>
<proteinExistence type="predicted"/>
<keyword evidence="2" id="KW-1185">Reference proteome</keyword>
<gene>
    <name evidence="1" type="ORF">P154DRAFT_625870</name>
</gene>
<evidence type="ECO:0000313" key="2">
    <source>
        <dbReference type="Proteomes" id="UP000799779"/>
    </source>
</evidence>
<dbReference type="AlphaFoldDB" id="A0A6A5VY21"/>
<dbReference type="Gene3D" id="3.90.1200.10">
    <property type="match status" value="1"/>
</dbReference>
<dbReference type="OrthoDB" id="3250044at2759"/>
<accession>A0A6A5VY21</accession>